<feature type="domain" description="PpiC" evidence="17">
    <location>
        <begin position="265"/>
        <end position="352"/>
    </location>
</feature>
<dbReference type="GO" id="GO:0003755">
    <property type="term" value="F:peptidyl-prolyl cis-trans isomerase activity"/>
    <property type="evidence" value="ECO:0007669"/>
    <property type="project" value="UniProtKB-KW"/>
</dbReference>
<keyword evidence="5 16" id="KW-0812">Transmembrane</keyword>
<evidence type="ECO:0000256" key="16">
    <source>
        <dbReference type="SAM" id="Phobius"/>
    </source>
</evidence>
<gene>
    <name evidence="18" type="ORF">SAMN07250955_102131</name>
</gene>
<evidence type="ECO:0000256" key="8">
    <source>
        <dbReference type="ARBA" id="ARBA00023186"/>
    </source>
</evidence>
<feature type="region of interest" description="Disordered" evidence="15">
    <location>
        <begin position="530"/>
        <end position="551"/>
    </location>
</feature>
<evidence type="ECO:0000259" key="17">
    <source>
        <dbReference type="PROSITE" id="PS50198"/>
    </source>
</evidence>
<organism evidence="18 19">
    <name type="scientific">Arboricoccus pini</name>
    <dbReference type="NCBI Taxonomy" id="1963835"/>
    <lineage>
        <taxon>Bacteria</taxon>
        <taxon>Pseudomonadati</taxon>
        <taxon>Pseudomonadota</taxon>
        <taxon>Alphaproteobacteria</taxon>
        <taxon>Geminicoccales</taxon>
        <taxon>Geminicoccaceae</taxon>
        <taxon>Arboricoccus</taxon>
    </lineage>
</organism>
<evidence type="ECO:0000256" key="3">
    <source>
        <dbReference type="ARBA" id="ARBA00022475"/>
    </source>
</evidence>
<dbReference type="Gene3D" id="1.10.4030.10">
    <property type="entry name" value="Porin chaperone SurA, peptide-binding domain"/>
    <property type="match status" value="1"/>
</dbReference>
<evidence type="ECO:0000256" key="2">
    <source>
        <dbReference type="ARBA" id="ARBA00018370"/>
    </source>
</evidence>
<dbReference type="InterPro" id="IPR027304">
    <property type="entry name" value="Trigger_fact/SurA_dom_sf"/>
</dbReference>
<protein>
    <recommendedName>
        <fullName evidence="2">Parvulin-like PPIase</fullName>
    </recommendedName>
    <alternativeName>
        <fullName evidence="9">Peptidyl-prolyl cis-trans isomerase plp</fullName>
    </alternativeName>
    <alternativeName>
        <fullName evidence="12">Periplasmic chaperone PpiD</fullName>
    </alternativeName>
    <alternativeName>
        <fullName evidence="13">Periplasmic folding chaperone</fullName>
    </alternativeName>
    <alternativeName>
        <fullName evidence="10">Rotamase plp</fullName>
    </alternativeName>
</protein>
<dbReference type="Pfam" id="PF13624">
    <property type="entry name" value="SurA_N_3"/>
    <property type="match status" value="1"/>
</dbReference>
<evidence type="ECO:0000256" key="5">
    <source>
        <dbReference type="ARBA" id="ARBA00022692"/>
    </source>
</evidence>
<evidence type="ECO:0000256" key="6">
    <source>
        <dbReference type="ARBA" id="ARBA00022989"/>
    </source>
</evidence>
<dbReference type="PANTHER" id="PTHR47529:SF1">
    <property type="entry name" value="PERIPLASMIC CHAPERONE PPID"/>
    <property type="match status" value="1"/>
</dbReference>
<dbReference type="Gene3D" id="3.10.50.40">
    <property type="match status" value="1"/>
</dbReference>
<dbReference type="InterPro" id="IPR052029">
    <property type="entry name" value="PpiD_chaperone"/>
</dbReference>
<evidence type="ECO:0000256" key="12">
    <source>
        <dbReference type="ARBA" id="ARBA00040743"/>
    </source>
</evidence>
<evidence type="ECO:0000313" key="19">
    <source>
        <dbReference type="Proteomes" id="UP000197065"/>
    </source>
</evidence>
<keyword evidence="19" id="KW-1185">Reference proteome</keyword>
<dbReference type="RefSeq" id="WP_088560003.1">
    <property type="nucleotide sequence ID" value="NZ_FYEH01000002.1"/>
</dbReference>
<dbReference type="SUPFAM" id="SSF54534">
    <property type="entry name" value="FKBP-like"/>
    <property type="match status" value="1"/>
</dbReference>
<evidence type="ECO:0000256" key="13">
    <source>
        <dbReference type="ARBA" id="ARBA00042775"/>
    </source>
</evidence>
<dbReference type="Pfam" id="PF13145">
    <property type="entry name" value="Rotamase_2"/>
    <property type="match status" value="2"/>
</dbReference>
<evidence type="ECO:0000256" key="14">
    <source>
        <dbReference type="PROSITE-ProRule" id="PRU00278"/>
    </source>
</evidence>
<dbReference type="SUPFAM" id="SSF109998">
    <property type="entry name" value="Triger factor/SurA peptide-binding domain-like"/>
    <property type="match status" value="1"/>
</dbReference>
<name>A0A212QP30_9PROT</name>
<keyword evidence="6 16" id="KW-1133">Transmembrane helix</keyword>
<evidence type="ECO:0000256" key="11">
    <source>
        <dbReference type="ARBA" id="ARBA00038408"/>
    </source>
</evidence>
<keyword evidence="7 16" id="KW-0472">Membrane</keyword>
<feature type="transmembrane region" description="Helical" evidence="16">
    <location>
        <begin position="12"/>
        <end position="31"/>
    </location>
</feature>
<evidence type="ECO:0000256" key="1">
    <source>
        <dbReference type="ARBA" id="ARBA00004382"/>
    </source>
</evidence>
<evidence type="ECO:0000256" key="4">
    <source>
        <dbReference type="ARBA" id="ARBA00022519"/>
    </source>
</evidence>
<comment type="similarity">
    <text evidence="11">Belongs to the PpiD chaperone family.</text>
</comment>
<dbReference type="OrthoDB" id="9768393at2"/>
<sequence>MLDALRSRASSWVVKILLLLLVVSFVIWGIGDVFRGDTSTDVVAKVDGLPVRAPLVEREARQQMNQLQQQMGGKLPPTPAIMNSLRQQALNSAIARRLLDAHAADLGLVVPDELLVQTVRQEPSFQDQGGFNRPQFEAYLQQVGFTETDFFEQLRGDILRGDLVGALTAGARSAKAAAQVLAAYQNEKRAGRALIVENSAMQVPEPDDATLSTYLEANKNRYQAPEYRRVEIAIADAQSLASEQQISEADAKTYYDANLAKFTKPETRTAEQLLASDSATLEEAGRQIAAGKSPSEVAQALKDKGVSYATLGPVAKGQLPEKLDTSIWGLQLQGVSSPVEDSFGWHLIKLTAIEPEIVTPFDQAKAQIEKDLALRHASEQLPEITNQLDDALGGGASLADAAARAGLQVQKIAAVDRNGQAPDGSKIVTPTLDKRMLDEIFATGEGQTSLLITDNDGRYFVVSVSAIQPPRTKTLAEARDELVKDWRQQQASDAAQKLAAALLDKAKTGESLEALAAENPGTRLDALPLTARTPPKDAPPAPEATPALFDASKGKPVDHVVPVQGGSAVVVLDNIEAADPKTDLKPILDGQTAGLANDLIQDYEAALRQRYAIQTYPQAMAALMQRSEP</sequence>
<keyword evidence="4" id="KW-0997">Cell inner membrane</keyword>
<proteinExistence type="inferred from homology"/>
<keyword evidence="14" id="KW-0697">Rotamase</keyword>
<accession>A0A212QP30</accession>
<keyword evidence="14 18" id="KW-0413">Isomerase</keyword>
<dbReference type="PROSITE" id="PS50198">
    <property type="entry name" value="PPIC_PPIASE_2"/>
    <property type="match status" value="1"/>
</dbReference>
<evidence type="ECO:0000313" key="18">
    <source>
        <dbReference type="EMBL" id="SNB61158.1"/>
    </source>
</evidence>
<dbReference type="AlphaFoldDB" id="A0A212QP30"/>
<evidence type="ECO:0000256" key="9">
    <source>
        <dbReference type="ARBA" id="ARBA00030642"/>
    </source>
</evidence>
<keyword evidence="3" id="KW-1003">Cell membrane</keyword>
<dbReference type="InterPro" id="IPR000297">
    <property type="entry name" value="PPIase_PpiC"/>
</dbReference>
<evidence type="ECO:0000256" key="10">
    <source>
        <dbReference type="ARBA" id="ARBA00031484"/>
    </source>
</evidence>
<dbReference type="GO" id="GO:0005886">
    <property type="term" value="C:plasma membrane"/>
    <property type="evidence" value="ECO:0007669"/>
    <property type="project" value="UniProtKB-SubCell"/>
</dbReference>
<evidence type="ECO:0000256" key="7">
    <source>
        <dbReference type="ARBA" id="ARBA00023136"/>
    </source>
</evidence>
<dbReference type="PANTHER" id="PTHR47529">
    <property type="entry name" value="PEPTIDYL-PROLYL CIS-TRANS ISOMERASE D"/>
    <property type="match status" value="1"/>
</dbReference>
<dbReference type="Proteomes" id="UP000197065">
    <property type="component" value="Unassembled WGS sequence"/>
</dbReference>
<comment type="subcellular location">
    <subcellularLocation>
        <location evidence="1">Cell inner membrane</location>
        <topology evidence="1">Single-pass type II membrane protein</topology>
        <orientation evidence="1">Periplasmic side</orientation>
    </subcellularLocation>
</comment>
<reference evidence="18 19" key="1">
    <citation type="submission" date="2017-06" db="EMBL/GenBank/DDBJ databases">
        <authorList>
            <person name="Kim H.J."/>
            <person name="Triplett B.A."/>
        </authorList>
    </citation>
    <scope>NUCLEOTIDE SEQUENCE [LARGE SCALE GENOMIC DNA]</scope>
    <source>
        <strain evidence="18 19">B29T1</strain>
    </source>
</reference>
<dbReference type="EMBL" id="FYEH01000002">
    <property type="protein sequence ID" value="SNB61158.1"/>
    <property type="molecule type" value="Genomic_DNA"/>
</dbReference>
<dbReference type="InterPro" id="IPR046357">
    <property type="entry name" value="PPIase_dom_sf"/>
</dbReference>
<keyword evidence="8" id="KW-0143">Chaperone</keyword>
<evidence type="ECO:0000256" key="15">
    <source>
        <dbReference type="SAM" id="MobiDB-lite"/>
    </source>
</evidence>